<accession>A0A9W6M7L0</accession>
<organism evidence="1 2">
    <name type="scientific">Microbacterium dextranolyticum</name>
    <dbReference type="NCBI Taxonomy" id="36806"/>
    <lineage>
        <taxon>Bacteria</taxon>
        <taxon>Bacillati</taxon>
        <taxon>Actinomycetota</taxon>
        <taxon>Actinomycetes</taxon>
        <taxon>Micrococcales</taxon>
        <taxon>Microbacteriaceae</taxon>
        <taxon>Microbacterium</taxon>
    </lineage>
</organism>
<dbReference type="RefSeq" id="WP_204963120.1">
    <property type="nucleotide sequence ID" value="NZ_BAAAUR010000009.1"/>
</dbReference>
<dbReference type="Proteomes" id="UP001142291">
    <property type="component" value="Unassembled WGS sequence"/>
</dbReference>
<reference evidence="1" key="1">
    <citation type="journal article" date="2014" name="Int. J. Syst. Evol. Microbiol.">
        <title>Complete genome sequence of Corynebacterium casei LMG S-19264T (=DSM 44701T), isolated from a smear-ripened cheese.</title>
        <authorList>
            <consortium name="US DOE Joint Genome Institute (JGI-PGF)"/>
            <person name="Walter F."/>
            <person name="Albersmeier A."/>
            <person name="Kalinowski J."/>
            <person name="Ruckert C."/>
        </authorList>
    </citation>
    <scope>NUCLEOTIDE SEQUENCE</scope>
    <source>
        <strain evidence="1">VKM Ac-1940</strain>
    </source>
</reference>
<keyword evidence="2" id="KW-1185">Reference proteome</keyword>
<comment type="caution">
    <text evidence="1">The sequence shown here is derived from an EMBL/GenBank/DDBJ whole genome shotgun (WGS) entry which is preliminary data.</text>
</comment>
<gene>
    <name evidence="1" type="ORF">GCM10017591_28280</name>
</gene>
<name>A0A9W6M7L0_9MICO</name>
<dbReference type="AlphaFoldDB" id="A0A9W6M7L0"/>
<sequence length="161" mass="18120">MNEPTRLARSALVEAIGCWRADMWDARELLAECATTALVADLDGDALVELATIDRDDGRDLIDRLVERVVEDLSLADVADTEPLLVAAQRMCRRALHGEITERALTSWVHERFHHESDSRRLDLLAALDDEYDDAVASSADAAEITRLVRETARRYLAYRD</sequence>
<evidence type="ECO:0000313" key="1">
    <source>
        <dbReference type="EMBL" id="GLJ96765.1"/>
    </source>
</evidence>
<dbReference type="EMBL" id="BSER01000014">
    <property type="protein sequence ID" value="GLJ96765.1"/>
    <property type="molecule type" value="Genomic_DNA"/>
</dbReference>
<evidence type="ECO:0000313" key="2">
    <source>
        <dbReference type="Proteomes" id="UP001142291"/>
    </source>
</evidence>
<protein>
    <submittedName>
        <fullName evidence="1">Uncharacterized protein</fullName>
    </submittedName>
</protein>
<reference evidence="1" key="2">
    <citation type="submission" date="2023-01" db="EMBL/GenBank/DDBJ databases">
        <authorList>
            <person name="Sun Q."/>
            <person name="Evtushenko L."/>
        </authorList>
    </citation>
    <scope>NUCLEOTIDE SEQUENCE</scope>
    <source>
        <strain evidence="1">VKM Ac-1940</strain>
    </source>
</reference>
<proteinExistence type="predicted"/>